<evidence type="ECO:0000259" key="4">
    <source>
        <dbReference type="Pfam" id="PF22725"/>
    </source>
</evidence>
<dbReference type="Gene3D" id="3.40.50.720">
    <property type="entry name" value="NAD(P)-binding Rossmann-like Domain"/>
    <property type="match status" value="1"/>
</dbReference>
<keyword evidence="6" id="KW-1185">Reference proteome</keyword>
<dbReference type="Pfam" id="PF22725">
    <property type="entry name" value="GFO_IDH_MocA_C3"/>
    <property type="match status" value="1"/>
</dbReference>
<comment type="caution">
    <text evidence="5">The sequence shown here is derived from an EMBL/GenBank/DDBJ whole genome shotgun (WGS) entry which is preliminary data.</text>
</comment>
<name>A0ABP4TP13_9ACTN</name>
<dbReference type="Gene3D" id="3.30.360.10">
    <property type="entry name" value="Dihydrodipicolinate Reductase, domain 2"/>
    <property type="match status" value="1"/>
</dbReference>
<reference evidence="6" key="1">
    <citation type="journal article" date="2019" name="Int. J. Syst. Evol. Microbiol.">
        <title>The Global Catalogue of Microorganisms (GCM) 10K type strain sequencing project: providing services to taxonomists for standard genome sequencing and annotation.</title>
        <authorList>
            <consortium name="The Broad Institute Genomics Platform"/>
            <consortium name="The Broad Institute Genome Sequencing Center for Infectious Disease"/>
            <person name="Wu L."/>
            <person name="Ma J."/>
        </authorList>
    </citation>
    <scope>NUCLEOTIDE SEQUENCE [LARGE SCALE GENOMIC DNA]</scope>
    <source>
        <strain evidence="6">JCM 13929</strain>
    </source>
</reference>
<dbReference type="PANTHER" id="PTHR22604:SF105">
    <property type="entry name" value="TRANS-1,2-DIHYDROBENZENE-1,2-DIOL DEHYDROGENASE"/>
    <property type="match status" value="1"/>
</dbReference>
<evidence type="ECO:0000256" key="2">
    <source>
        <dbReference type="ARBA" id="ARBA00023002"/>
    </source>
</evidence>
<evidence type="ECO:0000256" key="1">
    <source>
        <dbReference type="ARBA" id="ARBA00010928"/>
    </source>
</evidence>
<evidence type="ECO:0000259" key="3">
    <source>
        <dbReference type="Pfam" id="PF01408"/>
    </source>
</evidence>
<organism evidence="5 6">
    <name type="scientific">Nonomuraea maheshkhaliensis</name>
    <dbReference type="NCBI Taxonomy" id="419590"/>
    <lineage>
        <taxon>Bacteria</taxon>
        <taxon>Bacillati</taxon>
        <taxon>Actinomycetota</taxon>
        <taxon>Actinomycetes</taxon>
        <taxon>Streptosporangiales</taxon>
        <taxon>Streptosporangiaceae</taxon>
        <taxon>Nonomuraea</taxon>
    </lineage>
</organism>
<dbReference type="SUPFAM" id="SSF55347">
    <property type="entry name" value="Glyceraldehyde-3-phosphate dehydrogenase-like, C-terminal domain"/>
    <property type="match status" value="1"/>
</dbReference>
<evidence type="ECO:0000313" key="6">
    <source>
        <dbReference type="Proteomes" id="UP001500064"/>
    </source>
</evidence>
<dbReference type="Proteomes" id="UP001500064">
    <property type="component" value="Unassembled WGS sequence"/>
</dbReference>
<proteinExistence type="inferred from homology"/>
<gene>
    <name evidence="5" type="ORF">GCM10009733_103880</name>
</gene>
<dbReference type="InterPro" id="IPR000683">
    <property type="entry name" value="Gfo/Idh/MocA-like_OxRdtase_N"/>
</dbReference>
<accession>A0ABP4TP13</accession>
<dbReference type="PANTHER" id="PTHR22604">
    <property type="entry name" value="OXIDOREDUCTASES"/>
    <property type="match status" value="1"/>
</dbReference>
<dbReference type="InterPro" id="IPR050984">
    <property type="entry name" value="Gfo/Idh/MocA_domain"/>
</dbReference>
<dbReference type="InterPro" id="IPR055170">
    <property type="entry name" value="GFO_IDH_MocA-like_dom"/>
</dbReference>
<sequence length="348" mass="37616">MGRTGQADSAERDVVALTKTYRPGPLRWGIIGTGGIAGQFADDLRRSDEGALVAVASRSTARAEAFAARTSAPRCHGTHAALLESDDIDAVYVAVPHTAHRDVAVAAIEAGKAVLVEKPFTVNRAQAEELVKLARSRGVFLMEAMWTRFLPHMVRIRELLAQGRLGDVRLVTAEHGVWFRRNPAHRMFDPHLGGGALLDLGVYPLSFMSMVLGRPSSVLATSHAGDTGVDAQTAVVLGYDEGRQAVATTSMEAWLPNRATIAGTEARVDIDTMWYRATTFTLTTRGGATERYEFAVPGSGLRFQTEEVARCVRAGLLESPVLPSDEVCQIMGTMDEVRAQIGLRYPGE</sequence>
<feature type="domain" description="GFO/IDH/MocA-like oxidoreductase" evidence="4">
    <location>
        <begin position="154"/>
        <end position="268"/>
    </location>
</feature>
<evidence type="ECO:0000313" key="5">
    <source>
        <dbReference type="EMBL" id="GAA1690922.1"/>
    </source>
</evidence>
<protein>
    <submittedName>
        <fullName evidence="5">Gfo/Idh/MocA family oxidoreductase</fullName>
    </submittedName>
</protein>
<dbReference type="EMBL" id="BAAAMU010000174">
    <property type="protein sequence ID" value="GAA1690922.1"/>
    <property type="molecule type" value="Genomic_DNA"/>
</dbReference>
<dbReference type="Pfam" id="PF01408">
    <property type="entry name" value="GFO_IDH_MocA"/>
    <property type="match status" value="1"/>
</dbReference>
<dbReference type="InterPro" id="IPR036291">
    <property type="entry name" value="NAD(P)-bd_dom_sf"/>
</dbReference>
<comment type="similarity">
    <text evidence="1">Belongs to the Gfo/Idh/MocA family.</text>
</comment>
<feature type="domain" description="Gfo/Idh/MocA-like oxidoreductase N-terminal" evidence="3">
    <location>
        <begin position="26"/>
        <end position="143"/>
    </location>
</feature>
<dbReference type="SUPFAM" id="SSF51735">
    <property type="entry name" value="NAD(P)-binding Rossmann-fold domains"/>
    <property type="match status" value="1"/>
</dbReference>
<keyword evidence="2" id="KW-0560">Oxidoreductase</keyword>